<evidence type="ECO:0008006" key="4">
    <source>
        <dbReference type="Google" id="ProtNLM"/>
    </source>
</evidence>
<proteinExistence type="predicted"/>
<organism evidence="2 3">
    <name type="scientific">Marilutibacter alkalisoli</name>
    <dbReference type="NCBI Taxonomy" id="2591633"/>
    <lineage>
        <taxon>Bacteria</taxon>
        <taxon>Pseudomonadati</taxon>
        <taxon>Pseudomonadota</taxon>
        <taxon>Gammaproteobacteria</taxon>
        <taxon>Lysobacterales</taxon>
        <taxon>Lysobacteraceae</taxon>
        <taxon>Marilutibacter</taxon>
    </lineage>
</organism>
<feature type="signal peptide" evidence="1">
    <location>
        <begin position="1"/>
        <end position="25"/>
    </location>
</feature>
<dbReference type="RefSeq" id="WP_141623769.1">
    <property type="nucleotide sequence ID" value="NZ_CP041242.1"/>
</dbReference>
<keyword evidence="3" id="KW-1185">Reference proteome</keyword>
<dbReference type="AlphaFoldDB" id="A0A514BSQ6"/>
<reference evidence="2 3" key="1">
    <citation type="submission" date="2019-06" db="EMBL/GenBank/DDBJ databases">
        <title>Lysobacter alkalisoli sp. nov. isolated from saline-alkali soil.</title>
        <authorList>
            <person name="Sun J.-Q."/>
            <person name="Xu L."/>
        </authorList>
    </citation>
    <scope>NUCLEOTIDE SEQUENCE [LARGE SCALE GENOMIC DNA]</scope>
    <source>
        <strain evidence="2 3">SJ-36</strain>
    </source>
</reference>
<evidence type="ECO:0000256" key="1">
    <source>
        <dbReference type="SAM" id="SignalP"/>
    </source>
</evidence>
<evidence type="ECO:0000313" key="2">
    <source>
        <dbReference type="EMBL" id="QDH70434.1"/>
    </source>
</evidence>
<sequence>MTIAICSTRVVAGLLALLASFGASAVDPETESLRELELRYRFDASTRLHASVSFASDNLRSFRESAFGIALDRRLAERWSIRVGGR</sequence>
<name>A0A514BSQ6_9GAMM</name>
<dbReference type="EMBL" id="CP041242">
    <property type="protein sequence ID" value="QDH70434.1"/>
    <property type="molecule type" value="Genomic_DNA"/>
</dbReference>
<feature type="chain" id="PRO_5021770179" description="DUF481 domain-containing protein" evidence="1">
    <location>
        <begin position="26"/>
        <end position="86"/>
    </location>
</feature>
<gene>
    <name evidence="2" type="ORF">FKV23_10330</name>
</gene>
<dbReference type="Proteomes" id="UP000317199">
    <property type="component" value="Chromosome"/>
</dbReference>
<dbReference type="KEGG" id="lyj:FKV23_10330"/>
<evidence type="ECO:0000313" key="3">
    <source>
        <dbReference type="Proteomes" id="UP000317199"/>
    </source>
</evidence>
<keyword evidence="1" id="KW-0732">Signal</keyword>
<accession>A0A514BSQ6</accession>
<protein>
    <recommendedName>
        <fullName evidence="4">DUF481 domain-containing protein</fullName>
    </recommendedName>
</protein>